<protein>
    <submittedName>
        <fullName evidence="1">Arginine-tRNA-protein transferase</fullName>
    </submittedName>
</protein>
<keyword evidence="1" id="KW-0808">Transferase</keyword>
<dbReference type="EMBL" id="MU394282">
    <property type="protein sequence ID" value="KAI6092829.1"/>
    <property type="molecule type" value="Genomic_DNA"/>
</dbReference>
<dbReference type="Proteomes" id="UP001497680">
    <property type="component" value="Unassembled WGS sequence"/>
</dbReference>
<organism evidence="1 2">
    <name type="scientific">Hypoxylon rubiginosum</name>
    <dbReference type="NCBI Taxonomy" id="110542"/>
    <lineage>
        <taxon>Eukaryota</taxon>
        <taxon>Fungi</taxon>
        <taxon>Dikarya</taxon>
        <taxon>Ascomycota</taxon>
        <taxon>Pezizomycotina</taxon>
        <taxon>Sordariomycetes</taxon>
        <taxon>Xylariomycetidae</taxon>
        <taxon>Xylariales</taxon>
        <taxon>Hypoxylaceae</taxon>
        <taxon>Hypoxylon</taxon>
    </lineage>
</organism>
<keyword evidence="2" id="KW-1185">Reference proteome</keyword>
<proteinExistence type="predicted"/>
<comment type="caution">
    <text evidence="1">The sequence shown here is derived from an EMBL/GenBank/DDBJ whole genome shotgun (WGS) entry which is preliminary data.</text>
</comment>
<name>A0ACC0DJ83_9PEZI</name>
<evidence type="ECO:0000313" key="1">
    <source>
        <dbReference type="EMBL" id="KAI6092829.1"/>
    </source>
</evidence>
<sequence length="444" mass="50318">MQATPEDAFLYISPIGYRKSSSCGYCRGKGTGHSYYARVASMSPASYQALIDRCWRRSGSLLYRPNQKDACCPHYTIRLDSDRFRPIRDQRQAINRFNKYVIGDIYAKEAARLYPKSREQARKRDTEFDLVERIHESEGVSLKQPPKPAHAYSVTLEPDDFTEEKFRVFENYQQVVHQESPSSISRDGFRRFLCSSPIKREKFTAPDGRERQLGSFHQCYRLDGQLVAIGVLDLLPDCVSAVYFLYHESIHKFSPGKLGALQEIALALEGGYRWWYPGFYIHTCPKMRYKIDFSPQQILDPDTLNWIDLTKGILEKFDGHGYLDLQKGSNDTAESSPSTAGAIPMNIESNEDEITNDEDTESDEESSLFKSTMPGVPSIEEMGSVDFDKIAVRLNGGYCLAGDLFKWHSESIDDEGSAKAMVAELVAAVGLDLVNSLCLDFRRS</sequence>
<gene>
    <name evidence="1" type="ORF">F4821DRAFT_223375</name>
</gene>
<accession>A0ACC0DJ83</accession>
<reference evidence="1 2" key="1">
    <citation type="journal article" date="2022" name="New Phytol.">
        <title>Ecological generalism drives hyperdiversity of secondary metabolite gene clusters in xylarialean endophytes.</title>
        <authorList>
            <person name="Franco M.E.E."/>
            <person name="Wisecaver J.H."/>
            <person name="Arnold A.E."/>
            <person name="Ju Y.M."/>
            <person name="Slot J.C."/>
            <person name="Ahrendt S."/>
            <person name="Moore L.P."/>
            <person name="Eastman K.E."/>
            <person name="Scott K."/>
            <person name="Konkel Z."/>
            <person name="Mondo S.J."/>
            <person name="Kuo A."/>
            <person name="Hayes R.D."/>
            <person name="Haridas S."/>
            <person name="Andreopoulos B."/>
            <person name="Riley R."/>
            <person name="LaButti K."/>
            <person name="Pangilinan J."/>
            <person name="Lipzen A."/>
            <person name="Amirebrahimi M."/>
            <person name="Yan J."/>
            <person name="Adam C."/>
            <person name="Keymanesh K."/>
            <person name="Ng V."/>
            <person name="Louie K."/>
            <person name="Northen T."/>
            <person name="Drula E."/>
            <person name="Henrissat B."/>
            <person name="Hsieh H.M."/>
            <person name="Youens-Clark K."/>
            <person name="Lutzoni F."/>
            <person name="Miadlikowska J."/>
            <person name="Eastwood D.C."/>
            <person name="Hamelin R.C."/>
            <person name="Grigoriev I.V."/>
            <person name="U'Ren J.M."/>
        </authorList>
    </citation>
    <scope>NUCLEOTIDE SEQUENCE [LARGE SCALE GENOMIC DNA]</scope>
    <source>
        <strain evidence="1 2">ER1909</strain>
    </source>
</reference>
<evidence type="ECO:0000313" key="2">
    <source>
        <dbReference type="Proteomes" id="UP001497680"/>
    </source>
</evidence>